<evidence type="ECO:0008006" key="4">
    <source>
        <dbReference type="Google" id="ProtNLM"/>
    </source>
</evidence>
<evidence type="ECO:0000313" key="2">
    <source>
        <dbReference type="EMBL" id="KAG0270879.1"/>
    </source>
</evidence>
<dbReference type="PROSITE" id="PS50896">
    <property type="entry name" value="LISH"/>
    <property type="match status" value="1"/>
</dbReference>
<evidence type="ECO:0000313" key="3">
    <source>
        <dbReference type="Proteomes" id="UP001194580"/>
    </source>
</evidence>
<feature type="compositionally biased region" description="Low complexity" evidence="1">
    <location>
        <begin position="8"/>
        <end position="46"/>
    </location>
</feature>
<protein>
    <recommendedName>
        <fullName evidence="4">LisH domain-containing protein</fullName>
    </recommendedName>
</protein>
<dbReference type="AlphaFoldDB" id="A0AAD4H4Z6"/>
<organism evidence="2 3">
    <name type="scientific">Linnemannia exigua</name>
    <dbReference type="NCBI Taxonomy" id="604196"/>
    <lineage>
        <taxon>Eukaryota</taxon>
        <taxon>Fungi</taxon>
        <taxon>Fungi incertae sedis</taxon>
        <taxon>Mucoromycota</taxon>
        <taxon>Mortierellomycotina</taxon>
        <taxon>Mortierellomycetes</taxon>
        <taxon>Mortierellales</taxon>
        <taxon>Mortierellaceae</taxon>
        <taxon>Linnemannia</taxon>
    </lineage>
</organism>
<dbReference type="Proteomes" id="UP001194580">
    <property type="component" value="Unassembled WGS sequence"/>
</dbReference>
<feature type="compositionally biased region" description="Low complexity" evidence="1">
    <location>
        <begin position="93"/>
        <end position="103"/>
    </location>
</feature>
<accession>A0AAD4H4Z6</accession>
<dbReference type="Pfam" id="PF08513">
    <property type="entry name" value="LisH"/>
    <property type="match status" value="1"/>
</dbReference>
<gene>
    <name evidence="2" type="ORF">BGZ95_001396</name>
</gene>
<reference evidence="2" key="1">
    <citation type="journal article" date="2020" name="Fungal Divers.">
        <title>Resolving the Mortierellaceae phylogeny through synthesis of multi-gene phylogenetics and phylogenomics.</title>
        <authorList>
            <person name="Vandepol N."/>
            <person name="Liber J."/>
            <person name="Desiro A."/>
            <person name="Na H."/>
            <person name="Kennedy M."/>
            <person name="Barry K."/>
            <person name="Grigoriev I.V."/>
            <person name="Miller A.N."/>
            <person name="O'Donnell K."/>
            <person name="Stajich J.E."/>
            <person name="Bonito G."/>
        </authorList>
    </citation>
    <scope>NUCLEOTIDE SEQUENCE</scope>
    <source>
        <strain evidence="2">NRRL 28262</strain>
    </source>
</reference>
<dbReference type="EMBL" id="JAAAIL010001287">
    <property type="protein sequence ID" value="KAG0270879.1"/>
    <property type="molecule type" value="Genomic_DNA"/>
</dbReference>
<dbReference type="InterPro" id="IPR006594">
    <property type="entry name" value="LisH"/>
</dbReference>
<sequence length="154" mass="16831">MPDLPADGTAAAGAGTNTQTTTTTTTEQQPAQQQQQAAPAQTPQTQQEVDRIVLNYLNQKGYKQAEIALKREANLLTLEEQAASLAAKEKEANAAAATPGAAAQPTHDKNEMGDPDAYDQAYSSLRRWIENYLCVWWFEGAETSGSNRRGRHRR</sequence>
<feature type="region of interest" description="Disordered" evidence="1">
    <location>
        <begin position="1"/>
        <end position="46"/>
    </location>
</feature>
<keyword evidence="3" id="KW-1185">Reference proteome</keyword>
<comment type="caution">
    <text evidence="2">The sequence shown here is derived from an EMBL/GenBank/DDBJ whole genome shotgun (WGS) entry which is preliminary data.</text>
</comment>
<proteinExistence type="predicted"/>
<name>A0AAD4H4Z6_9FUNG</name>
<dbReference type="SMART" id="SM00667">
    <property type="entry name" value="LisH"/>
    <property type="match status" value="1"/>
</dbReference>
<evidence type="ECO:0000256" key="1">
    <source>
        <dbReference type="SAM" id="MobiDB-lite"/>
    </source>
</evidence>
<feature type="region of interest" description="Disordered" evidence="1">
    <location>
        <begin position="86"/>
        <end position="117"/>
    </location>
</feature>